<dbReference type="EMBL" id="AFNU02000002">
    <property type="protein sequence ID" value="ERJ13297.1"/>
    <property type="molecule type" value="Genomic_DNA"/>
</dbReference>
<dbReference type="AlphaFoldDB" id="F7PWE5"/>
<comment type="caution">
    <text evidence="1">The sequence shown here is derived from an EMBL/GenBank/DDBJ whole genome shotgun (WGS) entry which is preliminary data.</text>
</comment>
<dbReference type="InParanoid" id="F7PWE5"/>
<accession>F7PWE5</accession>
<name>F7PWE5_9MOLU</name>
<evidence type="ECO:0000313" key="1">
    <source>
        <dbReference type="EMBL" id="ERJ13297.1"/>
    </source>
</evidence>
<evidence type="ECO:0000313" key="2">
    <source>
        <dbReference type="Proteomes" id="UP000005707"/>
    </source>
</evidence>
<reference evidence="1 2" key="1">
    <citation type="journal article" date="2011" name="J. Bacteriol.">
        <title>Genome sequence of Haloplasma contractile, an unusual contractile bacterium from a deep-sea anoxic brine lake.</title>
        <authorList>
            <person name="Antunes A."/>
            <person name="Alam I."/>
            <person name="El Dorry H."/>
            <person name="Siam R."/>
            <person name="Robertson A."/>
            <person name="Bajic V.B."/>
            <person name="Stingl U."/>
        </authorList>
    </citation>
    <scope>NUCLEOTIDE SEQUENCE [LARGE SCALE GENOMIC DNA]</scope>
    <source>
        <strain evidence="1 2">SSD-17B</strain>
    </source>
</reference>
<keyword evidence="2" id="KW-1185">Reference proteome</keyword>
<reference evidence="1 2" key="2">
    <citation type="journal article" date="2013" name="PLoS ONE">
        <title>INDIGO - INtegrated Data Warehouse of MIcrobial GenOmes with Examples from the Red Sea Extremophiles.</title>
        <authorList>
            <person name="Alam I."/>
            <person name="Antunes A."/>
            <person name="Kamau A.A."/>
            <person name="Ba Alawi W."/>
            <person name="Kalkatawi M."/>
            <person name="Stingl U."/>
            <person name="Bajic V.B."/>
        </authorList>
    </citation>
    <scope>NUCLEOTIDE SEQUENCE [LARGE SCALE GENOMIC DNA]</scope>
    <source>
        <strain evidence="1 2">SSD-17B</strain>
    </source>
</reference>
<organism evidence="1 2">
    <name type="scientific">Haloplasma contractile SSD-17B</name>
    <dbReference type="NCBI Taxonomy" id="1033810"/>
    <lineage>
        <taxon>Bacteria</taxon>
        <taxon>Bacillati</taxon>
        <taxon>Mycoplasmatota</taxon>
        <taxon>Mollicutes</taxon>
        <taxon>Haloplasmatales</taxon>
        <taxon>Haloplasmataceae</taxon>
        <taxon>Haloplasma</taxon>
    </lineage>
</organism>
<protein>
    <submittedName>
        <fullName evidence="1">Uncharacterized protein</fullName>
    </submittedName>
</protein>
<proteinExistence type="predicted"/>
<sequence length="38" mass="4779">MDKNIKKVIIKTFFKINKTEYFTSYLIQKKKEMHDRNR</sequence>
<dbReference type="Proteomes" id="UP000005707">
    <property type="component" value="Unassembled WGS sequence"/>
</dbReference>
<gene>
    <name evidence="1" type="ORF">HLPCO_000926</name>
</gene>